<comment type="subunit">
    <text evidence="3 11">Monomer.</text>
</comment>
<evidence type="ECO:0000256" key="1">
    <source>
        <dbReference type="ARBA" id="ARBA00001936"/>
    </source>
</evidence>
<dbReference type="Proteomes" id="UP001159428">
    <property type="component" value="Unassembled WGS sequence"/>
</dbReference>
<keyword evidence="4 11" id="KW-0540">Nuclease</keyword>
<comment type="cofactor">
    <cofactor evidence="1 11">
        <name>Mn(2+)</name>
        <dbReference type="ChEBI" id="CHEBI:29035"/>
    </cofactor>
</comment>
<evidence type="ECO:0000256" key="2">
    <source>
        <dbReference type="ARBA" id="ARBA00010168"/>
    </source>
</evidence>
<dbReference type="PANTHER" id="PTHR12439">
    <property type="entry name" value="PLACENTAL PROTEIN 11-RELATED"/>
    <property type="match status" value="1"/>
</dbReference>
<dbReference type="InterPro" id="IPR039787">
    <property type="entry name" value="ENDOU"/>
</dbReference>
<evidence type="ECO:0000256" key="7">
    <source>
        <dbReference type="ARBA" id="ARBA00022801"/>
    </source>
</evidence>
<evidence type="ECO:0000256" key="4">
    <source>
        <dbReference type="ARBA" id="ARBA00022722"/>
    </source>
</evidence>
<keyword evidence="9 11" id="KW-0464">Manganese</keyword>
<dbReference type="PROSITE" id="PS51959">
    <property type="entry name" value="ENDOU"/>
    <property type="match status" value="1"/>
</dbReference>
<proteinExistence type="inferred from homology"/>
<dbReference type="EC" id="4.6.1.-" evidence="11"/>
<dbReference type="EMBL" id="CALNXJ010000010">
    <property type="protein sequence ID" value="CAH3105631.1"/>
    <property type="molecule type" value="Genomic_DNA"/>
</dbReference>
<evidence type="ECO:0000256" key="11">
    <source>
        <dbReference type="RuleBase" id="RU367085"/>
    </source>
</evidence>
<dbReference type="GO" id="GO:0016787">
    <property type="term" value="F:hydrolase activity"/>
    <property type="evidence" value="ECO:0007669"/>
    <property type="project" value="UniProtKB-KW"/>
</dbReference>
<protein>
    <recommendedName>
        <fullName evidence="11">Uridylate-specific endoribonuclease</fullName>
        <ecNumber evidence="11">4.6.1.-</ecNumber>
    </recommendedName>
</protein>
<dbReference type="InterPro" id="IPR018998">
    <property type="entry name" value="EndoU_C"/>
</dbReference>
<evidence type="ECO:0000259" key="12">
    <source>
        <dbReference type="PROSITE" id="PS51959"/>
    </source>
</evidence>
<dbReference type="GO" id="GO:0046872">
    <property type="term" value="F:metal ion binding"/>
    <property type="evidence" value="ECO:0007669"/>
    <property type="project" value="UniProtKB-UniRule"/>
</dbReference>
<sequence>MWNNAVNNLIVPGELTVNRVANGNQLFTVVNGGGGAAKLASNEFARFREILVDYQAVQFVLNQQHINNFITEVTQPGGPMEAALNYLLTQPAGLVPAGVTTLPQFRCVLEDLWFRNTNGFRDVFVGHKVNANDYNGFHNWYQFFLEQGRNPTQTTNICFKQPPELPAFVGNKRPQFFRDLSFTWRGATKAPAGSSSSMFVGTSPSFELALFTTCFLKGRGNAGGANPPPGPYRITNCDCTINDNGVSTVEVRTVENQNGEVVAAAPTNVH</sequence>
<keyword evidence="6 11" id="KW-0255">Endonuclease</keyword>
<evidence type="ECO:0000313" key="13">
    <source>
        <dbReference type="EMBL" id="CAH3105631.1"/>
    </source>
</evidence>
<comment type="similarity">
    <text evidence="2 11">Belongs to the ENDOU family.</text>
</comment>
<gene>
    <name evidence="13" type="ORF">PMEA_00002015</name>
</gene>
<name>A0AAU9WAZ0_9CNID</name>
<dbReference type="GO" id="GO:0004521">
    <property type="term" value="F:RNA endonuclease activity"/>
    <property type="evidence" value="ECO:0007669"/>
    <property type="project" value="UniProtKB-UniRule"/>
</dbReference>
<evidence type="ECO:0000256" key="3">
    <source>
        <dbReference type="ARBA" id="ARBA00011245"/>
    </source>
</evidence>
<evidence type="ECO:0000256" key="5">
    <source>
        <dbReference type="ARBA" id="ARBA00022723"/>
    </source>
</evidence>
<comment type="caution">
    <text evidence="13">The sequence shown here is derived from an EMBL/GenBank/DDBJ whole genome shotgun (WGS) entry which is preliminary data.</text>
</comment>
<evidence type="ECO:0000313" key="14">
    <source>
        <dbReference type="Proteomes" id="UP001159428"/>
    </source>
</evidence>
<keyword evidence="10" id="KW-0456">Lyase</keyword>
<dbReference type="PANTHER" id="PTHR12439:SF11">
    <property type="entry name" value="URIDYLATE-SPECIFIC ENDORIBONUCLEASE"/>
    <property type="match status" value="1"/>
</dbReference>
<reference evidence="13 14" key="1">
    <citation type="submission" date="2022-05" db="EMBL/GenBank/DDBJ databases">
        <authorList>
            <consortium name="Genoscope - CEA"/>
            <person name="William W."/>
        </authorList>
    </citation>
    <scope>NUCLEOTIDE SEQUENCE [LARGE SCALE GENOMIC DNA]</scope>
</reference>
<feature type="domain" description="EndoU" evidence="12">
    <location>
        <begin position="1"/>
        <end position="255"/>
    </location>
</feature>
<evidence type="ECO:0000256" key="9">
    <source>
        <dbReference type="ARBA" id="ARBA00023211"/>
    </source>
</evidence>
<dbReference type="GO" id="GO:0016829">
    <property type="term" value="F:lyase activity"/>
    <property type="evidence" value="ECO:0007669"/>
    <property type="project" value="UniProtKB-KW"/>
</dbReference>
<evidence type="ECO:0000256" key="10">
    <source>
        <dbReference type="ARBA" id="ARBA00023239"/>
    </source>
</evidence>
<dbReference type="InterPro" id="IPR037227">
    <property type="entry name" value="EndoU-like"/>
</dbReference>
<dbReference type="GO" id="GO:0003723">
    <property type="term" value="F:RNA binding"/>
    <property type="evidence" value="ECO:0007669"/>
    <property type="project" value="UniProtKB-UniRule"/>
</dbReference>
<comment type="catalytic activity">
    <reaction evidence="11">
        <text>ribonucleotidyl-uridine-RNA = a 5'-end dephospho-uridine-RNA + a 3'-end 2',3'-cyclophospho-ribonucleotide-RNA</text>
        <dbReference type="Rhea" id="RHEA:67792"/>
        <dbReference type="Rhea" id="RHEA-COMP:10464"/>
        <dbReference type="Rhea" id="RHEA-COMP:17354"/>
        <dbReference type="Rhea" id="RHEA-COMP:17356"/>
        <dbReference type="ChEBI" id="CHEBI:83064"/>
        <dbReference type="ChEBI" id="CHEBI:173117"/>
        <dbReference type="ChEBI" id="CHEBI:173224"/>
    </reaction>
</comment>
<evidence type="ECO:0000256" key="6">
    <source>
        <dbReference type="ARBA" id="ARBA00022759"/>
    </source>
</evidence>
<keyword evidence="5 11" id="KW-0479">Metal-binding</keyword>
<organism evidence="13 14">
    <name type="scientific">Pocillopora meandrina</name>
    <dbReference type="NCBI Taxonomy" id="46732"/>
    <lineage>
        <taxon>Eukaryota</taxon>
        <taxon>Metazoa</taxon>
        <taxon>Cnidaria</taxon>
        <taxon>Anthozoa</taxon>
        <taxon>Hexacorallia</taxon>
        <taxon>Scleractinia</taxon>
        <taxon>Astrocoeniina</taxon>
        <taxon>Pocilloporidae</taxon>
        <taxon>Pocillopora</taxon>
    </lineage>
</organism>
<keyword evidence="8 11" id="KW-0694">RNA-binding</keyword>
<dbReference type="AlphaFoldDB" id="A0AAU9WAZ0"/>
<dbReference type="Pfam" id="PF09412">
    <property type="entry name" value="XendoU"/>
    <property type="match status" value="1"/>
</dbReference>
<keyword evidence="14" id="KW-1185">Reference proteome</keyword>
<evidence type="ECO:0000256" key="8">
    <source>
        <dbReference type="ARBA" id="ARBA00022884"/>
    </source>
</evidence>
<accession>A0AAU9WAZ0</accession>
<keyword evidence="7 11" id="KW-0378">Hydrolase</keyword>
<dbReference type="SUPFAM" id="SSF142877">
    <property type="entry name" value="EndoU-like"/>
    <property type="match status" value="1"/>
</dbReference>